<evidence type="ECO:0000256" key="1">
    <source>
        <dbReference type="ARBA" id="ARBA00022500"/>
    </source>
</evidence>
<gene>
    <name evidence="3" type="ORF">ENE75_07445</name>
</gene>
<evidence type="ECO:0000313" key="4">
    <source>
        <dbReference type="Proteomes" id="UP000288178"/>
    </source>
</evidence>
<dbReference type="EMBL" id="SACT01000002">
    <property type="protein sequence ID" value="RVT52283.1"/>
    <property type="molecule type" value="Genomic_DNA"/>
</dbReference>
<dbReference type="InterPro" id="IPR011324">
    <property type="entry name" value="Cytotoxic_necrot_fac-like_cat"/>
</dbReference>
<accession>A0A3S2WVJ3</accession>
<comment type="caution">
    <text evidence="3">The sequence shown here is derived from an EMBL/GenBank/DDBJ whole genome shotgun (WGS) entry which is preliminary data.</text>
</comment>
<dbReference type="InterPro" id="IPR038592">
    <property type="entry name" value="CheD-like_sf"/>
</dbReference>
<name>A0A3S2WVJ3_9BURK</name>
<dbReference type="GO" id="GO:0050568">
    <property type="term" value="F:protein-glutamine glutaminase activity"/>
    <property type="evidence" value="ECO:0007669"/>
    <property type="project" value="InterPro"/>
</dbReference>
<dbReference type="Proteomes" id="UP000288178">
    <property type="component" value="Unassembled WGS sequence"/>
</dbReference>
<sequence length="158" mass="16577">MPTLEAGEVLTLHPGDVRLGQRGDRLGTLLGSCIAVVLTDPRRTVGCMCHIVHAPPARPTGSPRDGAWGDVALDTMYTLLLAHGIVPGLCEAYVYGGGNMFPALVGGPHVGEDNAAWVCTALAETGIRVLHQDLGGRSYRRLSWTVGAEDPVVEAVAV</sequence>
<dbReference type="AlphaFoldDB" id="A0A3S2WVJ3"/>
<dbReference type="OrthoDB" id="9807202at2"/>
<evidence type="ECO:0008006" key="5">
    <source>
        <dbReference type="Google" id="ProtNLM"/>
    </source>
</evidence>
<protein>
    <recommendedName>
        <fullName evidence="5">Chemotaxis protein CheD</fullName>
    </recommendedName>
</protein>
<dbReference type="CDD" id="cd16352">
    <property type="entry name" value="CheD"/>
    <property type="match status" value="1"/>
</dbReference>
<dbReference type="Gene3D" id="3.30.1330.200">
    <property type="match status" value="1"/>
</dbReference>
<dbReference type="RefSeq" id="WP_128197411.1">
    <property type="nucleotide sequence ID" value="NZ_SACT01000002.1"/>
</dbReference>
<dbReference type="GO" id="GO:0006935">
    <property type="term" value="P:chemotaxis"/>
    <property type="evidence" value="ECO:0007669"/>
    <property type="project" value="UniProtKB-KW"/>
</dbReference>
<evidence type="ECO:0000313" key="3">
    <source>
        <dbReference type="EMBL" id="RVT52283.1"/>
    </source>
</evidence>
<reference evidence="3 4" key="1">
    <citation type="submission" date="2019-01" db="EMBL/GenBank/DDBJ databases">
        <authorList>
            <person name="Chen W.-M."/>
        </authorList>
    </citation>
    <scope>NUCLEOTIDE SEQUENCE [LARGE SCALE GENOMIC DNA]</scope>
    <source>
        <strain evidence="3 4">ICH-3</strain>
    </source>
</reference>
<dbReference type="PANTHER" id="PTHR35147:SF3">
    <property type="entry name" value="CHEMORECEPTOR GLUTAMINE DEAMIDASE CHED 1-RELATED"/>
    <property type="match status" value="1"/>
</dbReference>
<evidence type="ECO:0000256" key="2">
    <source>
        <dbReference type="ARBA" id="ARBA00022801"/>
    </source>
</evidence>
<dbReference type="InterPro" id="IPR005659">
    <property type="entry name" value="Chemorcpt_Glu_NH3ase_CheD"/>
</dbReference>
<dbReference type="Pfam" id="PF03975">
    <property type="entry name" value="CheD"/>
    <property type="match status" value="1"/>
</dbReference>
<proteinExistence type="predicted"/>
<organism evidence="3 4">
    <name type="scientific">Rubrivivax albus</name>
    <dbReference type="NCBI Taxonomy" id="2499835"/>
    <lineage>
        <taxon>Bacteria</taxon>
        <taxon>Pseudomonadati</taxon>
        <taxon>Pseudomonadota</taxon>
        <taxon>Betaproteobacteria</taxon>
        <taxon>Burkholderiales</taxon>
        <taxon>Sphaerotilaceae</taxon>
        <taxon>Rubrivivax</taxon>
    </lineage>
</organism>
<keyword evidence="1" id="KW-0145">Chemotaxis</keyword>
<dbReference type="PANTHER" id="PTHR35147">
    <property type="entry name" value="CHEMORECEPTOR GLUTAMINE DEAMIDASE CHED-RELATED"/>
    <property type="match status" value="1"/>
</dbReference>
<keyword evidence="4" id="KW-1185">Reference proteome</keyword>
<keyword evidence="2" id="KW-0378">Hydrolase</keyword>
<dbReference type="SUPFAM" id="SSF64438">
    <property type="entry name" value="CNF1/YfiH-like putative cysteine hydrolases"/>
    <property type="match status" value="1"/>
</dbReference>